<keyword evidence="3" id="KW-1185">Reference proteome</keyword>
<evidence type="ECO:0000313" key="3">
    <source>
        <dbReference type="Proteomes" id="UP000011991"/>
    </source>
</evidence>
<sequence length="55" mass="6095">METEILRIIRCELKIYLSVIRSGATHSAGSFPSSGIDSPPRNFSKCYKHKSPTAI</sequence>
<feature type="region of interest" description="Disordered" evidence="1">
    <location>
        <begin position="25"/>
        <end position="55"/>
    </location>
</feature>
<evidence type="ECO:0000313" key="2">
    <source>
        <dbReference type="EMBL" id="EMI21755.1"/>
    </source>
</evidence>
<protein>
    <submittedName>
        <fullName evidence="2">Uncharacterized protein</fullName>
    </submittedName>
</protein>
<reference evidence="2 3" key="1">
    <citation type="journal article" date="2013" name="Mar. Genomics">
        <title>Expression of sulfatases in Rhodopirellula baltica and the diversity of sulfatases in the genus Rhodopirellula.</title>
        <authorList>
            <person name="Wegner C.E."/>
            <person name="Richter-Heitmann T."/>
            <person name="Klindworth A."/>
            <person name="Klockow C."/>
            <person name="Richter M."/>
            <person name="Achstetter T."/>
            <person name="Glockner F.O."/>
            <person name="Harder J."/>
        </authorList>
    </citation>
    <scope>NUCLEOTIDE SEQUENCE [LARGE SCALE GENOMIC DNA]</scope>
    <source>
        <strain evidence="2 3">SM1</strain>
    </source>
</reference>
<dbReference type="AlphaFoldDB" id="M5RR31"/>
<comment type="caution">
    <text evidence="2">The sequence shown here is derived from an EMBL/GenBank/DDBJ whole genome shotgun (WGS) entry which is preliminary data.</text>
</comment>
<feature type="compositionally biased region" description="Basic residues" evidence="1">
    <location>
        <begin position="46"/>
        <end position="55"/>
    </location>
</feature>
<name>M5RR31_9BACT</name>
<evidence type="ECO:0000256" key="1">
    <source>
        <dbReference type="SAM" id="MobiDB-lite"/>
    </source>
</evidence>
<accession>M5RR31</accession>
<organism evidence="2 3">
    <name type="scientific">Rhodopirellula maiorica SM1</name>
    <dbReference type="NCBI Taxonomy" id="1265738"/>
    <lineage>
        <taxon>Bacteria</taxon>
        <taxon>Pseudomonadati</taxon>
        <taxon>Planctomycetota</taxon>
        <taxon>Planctomycetia</taxon>
        <taxon>Pirellulales</taxon>
        <taxon>Pirellulaceae</taxon>
        <taxon>Novipirellula</taxon>
    </lineage>
</organism>
<dbReference type="EMBL" id="ANOG01000196">
    <property type="protein sequence ID" value="EMI21755.1"/>
    <property type="molecule type" value="Genomic_DNA"/>
</dbReference>
<dbReference type="Proteomes" id="UP000011991">
    <property type="component" value="Unassembled WGS sequence"/>
</dbReference>
<gene>
    <name evidence="2" type="ORF">RMSM_01310</name>
</gene>
<feature type="compositionally biased region" description="Polar residues" evidence="1">
    <location>
        <begin position="25"/>
        <end position="36"/>
    </location>
</feature>
<proteinExistence type="predicted"/>
<dbReference type="PATRIC" id="fig|1265738.3.peg.1297"/>